<accession>Q1JQQ3</accession>
<keyword evidence="1" id="KW-0812">Transmembrane</keyword>
<geneLocation type="mitochondrion" evidence="2"/>
<keyword evidence="1" id="KW-0472">Membrane</keyword>
<proteinExistence type="predicted"/>
<dbReference type="RefSeq" id="YP_626392.1">
    <property type="nucleotide sequence ID" value="NC_008063.1"/>
</dbReference>
<name>Q1JQQ3_TRICU</name>
<protein>
    <submittedName>
        <fullName evidence="2">ATP synthase subunit 8</fullName>
    </submittedName>
</protein>
<dbReference type="GeneID" id="4097527"/>
<dbReference type="CTD" id="4509"/>
<feature type="transmembrane region" description="Helical" evidence="1">
    <location>
        <begin position="6"/>
        <end position="27"/>
    </location>
</feature>
<organism evidence="2">
    <name type="scientific">Trichonephila clavata</name>
    <name type="common">Joro spider</name>
    <name type="synonym">Nephila clavata</name>
    <dbReference type="NCBI Taxonomy" id="2740835"/>
    <lineage>
        <taxon>Eukaryota</taxon>
        <taxon>Metazoa</taxon>
        <taxon>Ecdysozoa</taxon>
        <taxon>Arthropoda</taxon>
        <taxon>Chelicerata</taxon>
        <taxon>Arachnida</taxon>
        <taxon>Araneae</taxon>
        <taxon>Araneomorphae</taxon>
        <taxon>Entelegynae</taxon>
        <taxon>Araneoidea</taxon>
        <taxon>Nephilidae</taxon>
        <taxon>Trichonephila</taxon>
    </lineage>
</organism>
<keyword evidence="1" id="KW-1133">Transmembrane helix</keyword>
<gene>
    <name evidence="2" type="primary">ATP8</name>
</gene>
<reference evidence="2" key="2">
    <citation type="journal article" date="2023" name="Mitochondrial DNA Part B Resour">
        <title>Complete mitochondrial genome of a golden orb-web spider Trichonephila clavata (Chelicerata, Arachnida) from South Korea.</title>
        <authorList>
            <person name="Choi E.H."/>
            <person name="Hwang U.W."/>
        </authorList>
    </citation>
    <scope>NUCLEOTIDE SEQUENCE</scope>
</reference>
<dbReference type="AlphaFoldDB" id="Q1JQQ3"/>
<evidence type="ECO:0000313" key="2">
    <source>
        <dbReference type="EMBL" id="AAS15722.1"/>
    </source>
</evidence>
<evidence type="ECO:0000256" key="1">
    <source>
        <dbReference type="SAM" id="Phobius"/>
    </source>
</evidence>
<sequence>MPQLMPLNWIMSVFMFFTVLMSICWIFSMKKEVKDFSLNGKFFKKKINMWFW</sequence>
<keyword evidence="2" id="KW-0496">Mitochondrion</keyword>
<reference evidence="2" key="1">
    <citation type="submission" date="2003-10" db="EMBL/GenBank/DDBJ databases">
        <authorList>
            <person name="Lee Y.S."/>
            <person name="Park S.J."/>
            <person name="Hwang U.W."/>
        </authorList>
    </citation>
    <scope>NUCLEOTIDE SEQUENCE</scope>
</reference>
<dbReference type="EMBL" id="AY452691">
    <property type="protein sequence ID" value="AAS15722.1"/>
    <property type="molecule type" value="Genomic_DNA"/>
</dbReference>